<evidence type="ECO:0000313" key="13">
    <source>
        <dbReference type="EMBL" id="CAD7671116.1"/>
    </source>
</evidence>
<dbReference type="GO" id="GO:0008270">
    <property type="term" value="F:zinc ion binding"/>
    <property type="evidence" value="ECO:0007669"/>
    <property type="project" value="InterPro"/>
</dbReference>
<organism evidence="13 14">
    <name type="scientific">Nyctereutes procyonoides</name>
    <name type="common">Raccoon dog</name>
    <name type="synonym">Canis procyonoides</name>
    <dbReference type="NCBI Taxonomy" id="34880"/>
    <lineage>
        <taxon>Eukaryota</taxon>
        <taxon>Metazoa</taxon>
        <taxon>Chordata</taxon>
        <taxon>Craniata</taxon>
        <taxon>Vertebrata</taxon>
        <taxon>Euteleostomi</taxon>
        <taxon>Mammalia</taxon>
        <taxon>Eutheria</taxon>
        <taxon>Laurasiatheria</taxon>
        <taxon>Carnivora</taxon>
        <taxon>Caniformia</taxon>
        <taxon>Canidae</taxon>
        <taxon>Nyctereutes</taxon>
    </lineage>
</organism>
<reference evidence="13" key="1">
    <citation type="submission" date="2020-12" db="EMBL/GenBank/DDBJ databases">
        <authorList>
            <consortium name="Molecular Ecology Group"/>
        </authorList>
    </citation>
    <scope>NUCLEOTIDE SEQUENCE</scope>
    <source>
        <strain evidence="13">TBG_1078</strain>
    </source>
</reference>
<evidence type="ECO:0000256" key="5">
    <source>
        <dbReference type="ARBA" id="ARBA00011965"/>
    </source>
</evidence>
<keyword evidence="9" id="KW-0479">Metal-binding</keyword>
<evidence type="ECO:0000256" key="11">
    <source>
        <dbReference type="ARBA" id="ARBA00022833"/>
    </source>
</evidence>
<dbReference type="Proteomes" id="UP000645828">
    <property type="component" value="Unassembled WGS sequence"/>
</dbReference>
<keyword evidence="11" id="KW-0862">Zinc</keyword>
<name>A0A811Y6F0_NYCPR</name>
<dbReference type="InterPro" id="IPR023358">
    <property type="entry name" value="Peptidase_M18_dom2"/>
</dbReference>
<accession>A0A811Y6F0</accession>
<protein>
    <recommendedName>
        <fullName evidence="6">Aspartyl aminopeptidase</fullName>
        <ecNumber evidence="5">3.4.11.21</ecNumber>
    </recommendedName>
</protein>
<evidence type="ECO:0000256" key="8">
    <source>
        <dbReference type="ARBA" id="ARBA00022670"/>
    </source>
</evidence>
<keyword evidence="10" id="KW-0378">Hydrolase</keyword>
<comment type="caution">
    <text evidence="13">The sequence shown here is derived from an EMBL/GenBank/DDBJ whole genome shotgun (WGS) entry which is preliminary data.</text>
</comment>
<comment type="catalytic activity">
    <reaction evidence="1">
        <text>Release of an N-terminal aspartate or glutamate from a peptide, with a preference for aspartate.</text>
        <dbReference type="EC" id="3.4.11.21"/>
    </reaction>
</comment>
<sequence length="371" mass="39283">MALLSTNRTTICAINWLPSQKKGICPKREACAKGKGDNLARGHTRGVLQVAVTRRARKEAVLAAARELLKLANRSPPPFHYFLTGSSSTIIAFAVGGQRVPGNGFSLTGAHPDSPCLPPQPGGLPAGWRGALCCGIWSTRSDGDLTLAGRVLVKCPPSGRLGQRLGHVHGPILHIPHLAILPILAAAVPEELEKGTPEPGPLNAADDRHHSPEEIWEVELGLAGTQSAVLAGAYEEFILAWIDSCVAPASLALEPHVRMVAVYDNEELVLRRISASSQHLTAVEEAIPKSYMISADGPVIRVNSKQRCASNADPMVRNASPCGTTIGPILASRLGLQLLDLGSPQLAMHSIRETACTSGLFPSLSCNLLVD</sequence>
<comment type="cofactor">
    <cofactor evidence="2">
        <name>Zn(2+)</name>
        <dbReference type="ChEBI" id="CHEBI:29105"/>
    </cofactor>
</comment>
<dbReference type="PANTHER" id="PTHR28570">
    <property type="entry name" value="ASPARTYL AMINOPEPTIDASE"/>
    <property type="match status" value="1"/>
</dbReference>
<dbReference type="AlphaFoldDB" id="A0A811Y6F0"/>
<comment type="subunit">
    <text evidence="4">Tetrahedron-shaped homododecamer built from six homodimers.</text>
</comment>
<dbReference type="EC" id="3.4.11.21" evidence="5"/>
<evidence type="ECO:0000256" key="3">
    <source>
        <dbReference type="ARBA" id="ARBA00008290"/>
    </source>
</evidence>
<dbReference type="Gene3D" id="3.40.630.10">
    <property type="entry name" value="Zn peptidases"/>
    <property type="match status" value="2"/>
</dbReference>
<proteinExistence type="inferred from homology"/>
<dbReference type="GO" id="GO:0005737">
    <property type="term" value="C:cytoplasm"/>
    <property type="evidence" value="ECO:0007669"/>
    <property type="project" value="UniProtKB-ARBA"/>
</dbReference>
<gene>
    <name evidence="13" type="ORF">NYPRO_LOCUS3911</name>
</gene>
<dbReference type="PANTHER" id="PTHR28570:SF3">
    <property type="entry name" value="ASPARTYL AMINOPEPTIDASE"/>
    <property type="match status" value="1"/>
</dbReference>
<evidence type="ECO:0000256" key="1">
    <source>
        <dbReference type="ARBA" id="ARBA00001335"/>
    </source>
</evidence>
<evidence type="ECO:0000313" key="14">
    <source>
        <dbReference type="Proteomes" id="UP000645828"/>
    </source>
</evidence>
<dbReference type="EMBL" id="CAJHUB010000661">
    <property type="protein sequence ID" value="CAD7671116.1"/>
    <property type="molecule type" value="Genomic_DNA"/>
</dbReference>
<dbReference type="GO" id="GO:0008237">
    <property type="term" value="F:metallopeptidase activity"/>
    <property type="evidence" value="ECO:0007669"/>
    <property type="project" value="UniProtKB-KW"/>
</dbReference>
<evidence type="ECO:0000256" key="2">
    <source>
        <dbReference type="ARBA" id="ARBA00001947"/>
    </source>
</evidence>
<dbReference type="SUPFAM" id="SSF53187">
    <property type="entry name" value="Zn-dependent exopeptidases"/>
    <property type="match status" value="1"/>
</dbReference>
<keyword evidence="12" id="KW-0482">Metalloprotease</keyword>
<dbReference type="Gene3D" id="2.30.250.10">
    <property type="entry name" value="Aminopeptidase i, Domain 2"/>
    <property type="match status" value="1"/>
</dbReference>
<evidence type="ECO:0000256" key="10">
    <source>
        <dbReference type="ARBA" id="ARBA00022801"/>
    </source>
</evidence>
<keyword evidence="8" id="KW-0645">Protease</keyword>
<dbReference type="InterPro" id="IPR001948">
    <property type="entry name" value="Peptidase_M18"/>
</dbReference>
<keyword evidence="14" id="KW-1185">Reference proteome</keyword>
<evidence type="ECO:0000256" key="4">
    <source>
        <dbReference type="ARBA" id="ARBA00011395"/>
    </source>
</evidence>
<evidence type="ECO:0000256" key="6">
    <source>
        <dbReference type="ARBA" id="ARBA00015118"/>
    </source>
</evidence>
<evidence type="ECO:0000256" key="7">
    <source>
        <dbReference type="ARBA" id="ARBA00022438"/>
    </source>
</evidence>
<dbReference type="GO" id="GO:0004177">
    <property type="term" value="F:aminopeptidase activity"/>
    <property type="evidence" value="ECO:0007669"/>
    <property type="project" value="UniProtKB-KW"/>
</dbReference>
<dbReference type="Pfam" id="PF02127">
    <property type="entry name" value="Peptidase_M18"/>
    <property type="match status" value="2"/>
</dbReference>
<keyword evidence="7" id="KW-0031">Aminopeptidase</keyword>
<evidence type="ECO:0000256" key="12">
    <source>
        <dbReference type="ARBA" id="ARBA00023049"/>
    </source>
</evidence>
<dbReference type="GO" id="GO:0006508">
    <property type="term" value="P:proteolysis"/>
    <property type="evidence" value="ECO:0007669"/>
    <property type="project" value="UniProtKB-KW"/>
</dbReference>
<comment type="similarity">
    <text evidence="3">Belongs to the peptidase M18 family.</text>
</comment>
<evidence type="ECO:0000256" key="9">
    <source>
        <dbReference type="ARBA" id="ARBA00022723"/>
    </source>
</evidence>